<dbReference type="SUPFAM" id="SSF55729">
    <property type="entry name" value="Acyl-CoA N-acyltransferases (Nat)"/>
    <property type="match status" value="2"/>
</dbReference>
<dbReference type="Pfam" id="PF00583">
    <property type="entry name" value="Acetyltransf_1"/>
    <property type="match status" value="1"/>
</dbReference>
<evidence type="ECO:0000256" key="2">
    <source>
        <dbReference type="ARBA" id="ARBA00023315"/>
    </source>
</evidence>
<dbReference type="GO" id="GO:0016747">
    <property type="term" value="F:acyltransferase activity, transferring groups other than amino-acyl groups"/>
    <property type="evidence" value="ECO:0007669"/>
    <property type="project" value="InterPro"/>
</dbReference>
<feature type="domain" description="N-acetyltransferase" evidence="3">
    <location>
        <begin position="164"/>
        <end position="342"/>
    </location>
</feature>
<name>A0A6N9U4Z2_STRHA</name>
<accession>A0A6N9U4Z2</accession>
<dbReference type="AlphaFoldDB" id="A0A6N9U4Z2"/>
<keyword evidence="1 4" id="KW-0808">Transferase</keyword>
<comment type="caution">
    <text evidence="4">The sequence shown here is derived from an EMBL/GenBank/DDBJ whole genome shotgun (WGS) entry which is preliminary data.</text>
</comment>
<protein>
    <submittedName>
        <fullName evidence="4">GNAT family N-acetyltransferase</fullName>
    </submittedName>
</protein>
<evidence type="ECO:0000259" key="3">
    <source>
        <dbReference type="PROSITE" id="PS51186"/>
    </source>
</evidence>
<dbReference type="PROSITE" id="PS51186">
    <property type="entry name" value="GNAT"/>
    <property type="match status" value="2"/>
</dbReference>
<proteinExistence type="predicted"/>
<dbReference type="CDD" id="cd04301">
    <property type="entry name" value="NAT_SF"/>
    <property type="match status" value="1"/>
</dbReference>
<gene>
    <name evidence="4" type="ORF">G3I29_15945</name>
</gene>
<evidence type="ECO:0000256" key="1">
    <source>
        <dbReference type="ARBA" id="ARBA00022679"/>
    </source>
</evidence>
<keyword evidence="2" id="KW-0012">Acyltransferase</keyword>
<sequence length="342" mass="38272">MEIRRLDLRRHDEADAWYRALREASSADRVAPVVVEREALLTSLRSNDGNPNYDRRAYGAWCGTRCVGAALLVLPRHDNTHLAELGIDVPPHARRRGVGRAMFDRLRDVARQEGRTVLATEVDAAGIGPHTLAAAPGGRFALACGFSPKHTELRLVLDVPVPEMRLRALEETAAKRATEYHVVGWTGLPPPGVLEPFAHLHTLMDADVPTGELSREPVVHDAERVLRGQERLVEQGYGLVTTLIRDQDDSPVGYTTMFVMGGESREVLQDDTFVLRSRRGRGLGMRAKLSNLRLLSEHYPHVRHVHTWTAEDNDAMRAVNQRLGFRPVETMYQLERAVDRSA</sequence>
<dbReference type="InterPro" id="IPR000182">
    <property type="entry name" value="GNAT_dom"/>
</dbReference>
<dbReference type="InterPro" id="IPR050832">
    <property type="entry name" value="Bact_Acetyltransf"/>
</dbReference>
<feature type="domain" description="N-acetyltransferase" evidence="3">
    <location>
        <begin position="1"/>
        <end position="169"/>
    </location>
</feature>
<dbReference type="PANTHER" id="PTHR43877">
    <property type="entry name" value="AMINOALKYLPHOSPHONATE N-ACETYLTRANSFERASE-RELATED-RELATED"/>
    <property type="match status" value="1"/>
</dbReference>
<evidence type="ECO:0000313" key="5">
    <source>
        <dbReference type="Proteomes" id="UP000471293"/>
    </source>
</evidence>
<organism evidence="4 5">
    <name type="scientific">Streptomyces halstedii</name>
    <dbReference type="NCBI Taxonomy" id="1944"/>
    <lineage>
        <taxon>Bacteria</taxon>
        <taxon>Bacillati</taxon>
        <taxon>Actinomycetota</taxon>
        <taxon>Actinomycetes</taxon>
        <taxon>Kitasatosporales</taxon>
        <taxon>Streptomycetaceae</taxon>
        <taxon>Streptomyces</taxon>
    </lineage>
</organism>
<dbReference type="Proteomes" id="UP000471293">
    <property type="component" value="Unassembled WGS sequence"/>
</dbReference>
<dbReference type="EMBL" id="JAAGLQ010000320">
    <property type="protein sequence ID" value="NEA16986.1"/>
    <property type="molecule type" value="Genomic_DNA"/>
</dbReference>
<dbReference type="RefSeq" id="WP_164345418.1">
    <property type="nucleotide sequence ID" value="NZ_JAAGLQ010000320.1"/>
</dbReference>
<reference evidence="4 5" key="1">
    <citation type="submission" date="2020-01" db="EMBL/GenBank/DDBJ databases">
        <title>Insect and environment-associated Actinomycetes.</title>
        <authorList>
            <person name="Currrie C."/>
            <person name="Chevrette M."/>
            <person name="Carlson C."/>
            <person name="Stubbendieck R."/>
            <person name="Wendt-Pienkowski E."/>
        </authorList>
    </citation>
    <scope>NUCLEOTIDE SEQUENCE [LARGE SCALE GENOMIC DNA]</scope>
    <source>
        <strain evidence="4 5">SID11342</strain>
    </source>
</reference>
<dbReference type="InterPro" id="IPR016181">
    <property type="entry name" value="Acyl_CoA_acyltransferase"/>
</dbReference>
<evidence type="ECO:0000313" key="4">
    <source>
        <dbReference type="EMBL" id="NEA16986.1"/>
    </source>
</evidence>
<dbReference type="Gene3D" id="3.40.630.30">
    <property type="match status" value="1"/>
</dbReference>